<dbReference type="PANTHER" id="PTHR10900">
    <property type="entry name" value="PERIOSTIN-RELATED"/>
    <property type="match status" value="1"/>
</dbReference>
<protein>
    <recommendedName>
        <fullName evidence="2">FAS1 domain-containing protein</fullName>
    </recommendedName>
</protein>
<keyword evidence="1" id="KW-0732">Signal</keyword>
<dbReference type="InterPro" id="IPR000782">
    <property type="entry name" value="FAS1_domain"/>
</dbReference>
<gene>
    <name evidence="4" type="ORF">APUTEX25_000818</name>
    <name evidence="3" type="ORF">g.20152</name>
</gene>
<dbReference type="AlphaFoldDB" id="A0A1D2A7S9"/>
<evidence type="ECO:0000313" key="3">
    <source>
        <dbReference type="EMBL" id="JAT75121.1"/>
    </source>
</evidence>
<dbReference type="InterPro" id="IPR050904">
    <property type="entry name" value="Adhesion/Biosynth-related"/>
</dbReference>
<sequence length="196" mass="19916">MAGRSTILMLVLAACVASSINAQYVPATEVTTTGTIVEAAQGEASLSTLVAAVVALDLAETLSGPGPFTVFAPEDSAFAEVLEILNATAAELLAEPILNETLLFHVAPGRYVVSGTVADSTKELTTVAGAPLSVRPDVADGETTIDSANLPAVFVNNPVYDISAPDAVSPNGTVAIKHITASNGEIYIIPSVLVAP</sequence>
<dbReference type="EMBL" id="GDKF01003501">
    <property type="protein sequence ID" value="JAT75121.1"/>
    <property type="molecule type" value="Transcribed_RNA"/>
</dbReference>
<dbReference type="PANTHER" id="PTHR10900:SF77">
    <property type="entry name" value="FI19380P1"/>
    <property type="match status" value="1"/>
</dbReference>
<accession>A0A1D2A7S9</accession>
<evidence type="ECO:0000313" key="4">
    <source>
        <dbReference type="EMBL" id="RMZ52699.1"/>
    </source>
</evidence>
<dbReference type="Proteomes" id="UP000279271">
    <property type="component" value="Unassembled WGS sequence"/>
</dbReference>
<reference evidence="4" key="4">
    <citation type="submission" date="2018-11" db="EMBL/GenBank/DDBJ databases">
        <title>Characterization of plant carbon substrate utilization by Auxenochlorella protothecoides.</title>
        <authorList>
            <person name="Vogler B.W."/>
            <person name="Starkenburg S.R."/>
            <person name="Sudasinghe N."/>
            <person name="Schambach J.Y."/>
            <person name="Rollin J.A."/>
            <person name="Pattathil S."/>
            <person name="Barry A.N."/>
        </authorList>
    </citation>
    <scope>NUCLEOTIDE SEQUENCE [LARGE SCALE GENOMIC DNA]</scope>
    <source>
        <strain evidence="4">UTEX 25</strain>
    </source>
</reference>
<name>A0A1D2A7S9_AUXPR</name>
<dbReference type="PROSITE" id="PS51257">
    <property type="entry name" value="PROKAR_LIPOPROTEIN"/>
    <property type="match status" value="1"/>
</dbReference>
<proteinExistence type="predicted"/>
<dbReference type="Pfam" id="PF02469">
    <property type="entry name" value="Fasciclin"/>
    <property type="match status" value="1"/>
</dbReference>
<feature type="domain" description="FAS1" evidence="2">
    <location>
        <begin position="33"/>
        <end position="193"/>
    </location>
</feature>
<organism evidence="3">
    <name type="scientific">Auxenochlorella protothecoides</name>
    <name type="common">Green microalga</name>
    <name type="synonym">Chlorella protothecoides</name>
    <dbReference type="NCBI Taxonomy" id="3075"/>
    <lineage>
        <taxon>Eukaryota</taxon>
        <taxon>Viridiplantae</taxon>
        <taxon>Chlorophyta</taxon>
        <taxon>core chlorophytes</taxon>
        <taxon>Trebouxiophyceae</taxon>
        <taxon>Chlorellales</taxon>
        <taxon>Chlorellaceae</taxon>
        <taxon>Auxenochlorella</taxon>
    </lineage>
</organism>
<evidence type="ECO:0000256" key="1">
    <source>
        <dbReference type="SAM" id="SignalP"/>
    </source>
</evidence>
<feature type="signal peptide" evidence="1">
    <location>
        <begin position="1"/>
        <end position="22"/>
    </location>
</feature>
<dbReference type="PROSITE" id="PS50213">
    <property type="entry name" value="FAS1"/>
    <property type="match status" value="1"/>
</dbReference>
<dbReference type="EMBL" id="QOKY01000202">
    <property type="protein sequence ID" value="RMZ52699.1"/>
    <property type="molecule type" value="Genomic_DNA"/>
</dbReference>
<dbReference type="SMART" id="SM00554">
    <property type="entry name" value="FAS1"/>
    <property type="match status" value="1"/>
</dbReference>
<dbReference type="Gene3D" id="2.30.180.10">
    <property type="entry name" value="FAS1 domain"/>
    <property type="match status" value="1"/>
</dbReference>
<evidence type="ECO:0000259" key="2">
    <source>
        <dbReference type="PROSITE" id="PS50213"/>
    </source>
</evidence>
<dbReference type="InterPro" id="IPR036378">
    <property type="entry name" value="FAS1_dom_sf"/>
</dbReference>
<dbReference type="SUPFAM" id="SSF82153">
    <property type="entry name" value="FAS1 domain"/>
    <property type="match status" value="1"/>
</dbReference>
<feature type="chain" id="PRO_5033268258" description="FAS1 domain-containing protein" evidence="1">
    <location>
        <begin position="23"/>
        <end position="196"/>
    </location>
</feature>
<reference evidence="3" key="1">
    <citation type="submission" date="2015-08" db="EMBL/GenBank/DDBJ databases">
        <authorList>
            <person name="Babu N.S."/>
            <person name="Beckwith C.J."/>
            <person name="Beseler K.G."/>
            <person name="Brison A."/>
            <person name="Carone J.V."/>
            <person name="Caskin T.P."/>
            <person name="Diamond M."/>
            <person name="Durham M.E."/>
            <person name="Foxe J.M."/>
            <person name="Go M."/>
            <person name="Henderson B.A."/>
            <person name="Jones I.B."/>
            <person name="McGettigan J.A."/>
            <person name="Micheletti S.J."/>
            <person name="Nasrallah M.E."/>
            <person name="Ortiz D."/>
            <person name="Piller C.R."/>
            <person name="Privatt S.R."/>
            <person name="Schneider S.L."/>
            <person name="Sharp S."/>
            <person name="Smith T.C."/>
            <person name="Stanton J.D."/>
            <person name="Ullery H.E."/>
            <person name="Wilson R.J."/>
            <person name="Serrano M.G."/>
            <person name="Buck G."/>
            <person name="Lee V."/>
            <person name="Wang Y."/>
            <person name="Carvalho R."/>
            <person name="Voegtly L."/>
            <person name="Shi R."/>
            <person name="Duckworth R."/>
            <person name="Johnson A."/>
            <person name="Loviza R."/>
            <person name="Walstead R."/>
            <person name="Shah Z."/>
            <person name="Kiflezghi M."/>
            <person name="Wade K."/>
            <person name="Ball S.L."/>
            <person name="Bradley K.W."/>
            <person name="Asai D.J."/>
            <person name="Bowman C.A."/>
            <person name="Russell D.A."/>
            <person name="Pope W.H."/>
            <person name="Jacobs-Sera D."/>
            <person name="Hendrix R.W."/>
            <person name="Hatfull G.F."/>
        </authorList>
    </citation>
    <scope>NUCLEOTIDE SEQUENCE</scope>
</reference>
<reference evidence="4" key="3">
    <citation type="submission" date="2018-10" db="EMBL/GenBank/DDBJ databases">
        <authorList>
            <person name="Hovde B."/>
            <person name="Zhang X."/>
        </authorList>
    </citation>
    <scope>NUCLEOTIDE SEQUENCE [LARGE SCALE GENOMIC DNA]</scope>
    <source>
        <strain evidence="4">UTEX 25</strain>
    </source>
</reference>
<evidence type="ECO:0000313" key="5">
    <source>
        <dbReference type="Proteomes" id="UP000279271"/>
    </source>
</evidence>
<dbReference type="GO" id="GO:0005615">
    <property type="term" value="C:extracellular space"/>
    <property type="evidence" value="ECO:0007669"/>
    <property type="project" value="TreeGrafter"/>
</dbReference>
<reference evidence="5" key="2">
    <citation type="journal article" date="2018" name="Algal Res.">
        <title>Characterization of plant carbon substrate utilization by Auxenochlorella protothecoides.</title>
        <authorList>
            <person name="Vogler B.W."/>
            <person name="Starkenburg S.R."/>
            <person name="Sudasinghe N."/>
            <person name="Schambach J.Y."/>
            <person name="Rollin J.A."/>
            <person name="Pattathil S."/>
            <person name="Barry A.N."/>
        </authorList>
    </citation>
    <scope>NUCLEOTIDE SEQUENCE [LARGE SCALE GENOMIC DNA]</scope>
    <source>
        <strain evidence="5">UTEX 25</strain>
    </source>
</reference>